<evidence type="ECO:0000313" key="9">
    <source>
        <dbReference type="EMBL" id="RXN11111.1"/>
    </source>
</evidence>
<dbReference type="CDD" id="cd00190">
    <property type="entry name" value="Tryp_SPc"/>
    <property type="match status" value="1"/>
</dbReference>
<dbReference type="PANTHER" id="PTHR24253:SF144">
    <property type="entry name" value="CHYMOTRYPSIN-LIKE PROTEASE CTRL-1-RELATED"/>
    <property type="match status" value="1"/>
</dbReference>
<dbReference type="PROSITE" id="PS00135">
    <property type="entry name" value="TRYPSIN_SER"/>
    <property type="match status" value="1"/>
</dbReference>
<dbReference type="STRING" id="84645.A0A498LSK9"/>
<keyword evidence="5" id="KW-1015">Disulfide bond</keyword>
<evidence type="ECO:0000256" key="7">
    <source>
        <dbReference type="ARBA" id="ARBA00024195"/>
    </source>
</evidence>
<keyword evidence="1" id="KW-0645">Protease</keyword>
<dbReference type="Pfam" id="PF00089">
    <property type="entry name" value="Trypsin"/>
    <property type="match status" value="1"/>
</dbReference>
<evidence type="ECO:0000256" key="1">
    <source>
        <dbReference type="ARBA" id="ARBA00022670"/>
    </source>
</evidence>
<dbReference type="InterPro" id="IPR043504">
    <property type="entry name" value="Peptidase_S1_PA_chymotrypsin"/>
</dbReference>
<dbReference type="InterPro" id="IPR009003">
    <property type="entry name" value="Peptidase_S1_PA"/>
</dbReference>
<protein>
    <submittedName>
        <fullName evidence="9">Trypsin I-P1-like protein</fullName>
    </submittedName>
</protein>
<dbReference type="PROSITE" id="PS50240">
    <property type="entry name" value="TRYPSIN_DOM"/>
    <property type="match status" value="1"/>
</dbReference>
<dbReference type="SUPFAM" id="SSF50494">
    <property type="entry name" value="Trypsin-like serine proteases"/>
    <property type="match status" value="1"/>
</dbReference>
<dbReference type="AlphaFoldDB" id="A0A498LSK9"/>
<evidence type="ECO:0000259" key="8">
    <source>
        <dbReference type="PROSITE" id="PS50240"/>
    </source>
</evidence>
<dbReference type="Gene3D" id="2.40.10.10">
    <property type="entry name" value="Trypsin-like serine proteases"/>
    <property type="match status" value="1"/>
</dbReference>
<keyword evidence="3" id="KW-0378">Hydrolase</keyword>
<reference evidence="9 10" key="1">
    <citation type="submission" date="2018-03" db="EMBL/GenBank/DDBJ databases">
        <title>Draft genome sequence of Rohu Carp (Labeo rohita).</title>
        <authorList>
            <person name="Das P."/>
            <person name="Kushwaha B."/>
            <person name="Joshi C.G."/>
            <person name="Kumar D."/>
            <person name="Nagpure N.S."/>
            <person name="Sahoo L."/>
            <person name="Das S.P."/>
            <person name="Bit A."/>
            <person name="Patnaik S."/>
            <person name="Meher P.K."/>
            <person name="Jayasankar P."/>
            <person name="Koringa P.G."/>
            <person name="Patel N.V."/>
            <person name="Hinsu A.T."/>
            <person name="Kumar R."/>
            <person name="Pandey M."/>
            <person name="Agarwal S."/>
            <person name="Srivastava S."/>
            <person name="Singh M."/>
            <person name="Iquebal M.A."/>
            <person name="Jaiswal S."/>
            <person name="Angadi U.B."/>
            <person name="Kumar N."/>
            <person name="Raza M."/>
            <person name="Shah T.M."/>
            <person name="Rai A."/>
            <person name="Jena J.K."/>
        </authorList>
    </citation>
    <scope>NUCLEOTIDE SEQUENCE [LARGE SCALE GENOMIC DNA]</scope>
    <source>
        <strain evidence="9">DASCIFA01</strain>
        <tissue evidence="9">Testis</tissue>
    </source>
</reference>
<comment type="caution">
    <text evidence="9">The sequence shown here is derived from an EMBL/GenBank/DDBJ whole genome shotgun (WGS) entry which is preliminary data.</text>
</comment>
<evidence type="ECO:0000256" key="4">
    <source>
        <dbReference type="ARBA" id="ARBA00022825"/>
    </source>
</evidence>
<dbReference type="InterPro" id="IPR001254">
    <property type="entry name" value="Trypsin_dom"/>
</dbReference>
<evidence type="ECO:0000256" key="6">
    <source>
        <dbReference type="ARBA" id="ARBA00023180"/>
    </source>
</evidence>
<dbReference type="PANTHER" id="PTHR24253">
    <property type="entry name" value="TRANSMEMBRANE PROTEASE SERINE"/>
    <property type="match status" value="1"/>
</dbReference>
<keyword evidence="6" id="KW-0325">Glycoprotein</keyword>
<keyword evidence="10" id="KW-1185">Reference proteome</keyword>
<dbReference type="SMART" id="SM00020">
    <property type="entry name" value="Tryp_SPc"/>
    <property type="match status" value="1"/>
</dbReference>
<dbReference type="FunFam" id="2.40.10.10:FF:000002">
    <property type="entry name" value="Transmembrane protease serine"/>
    <property type="match status" value="1"/>
</dbReference>
<dbReference type="EMBL" id="QBIY01013152">
    <property type="protein sequence ID" value="RXN11111.1"/>
    <property type="molecule type" value="Genomic_DNA"/>
</dbReference>
<dbReference type="GO" id="GO:0006508">
    <property type="term" value="P:proteolysis"/>
    <property type="evidence" value="ECO:0007669"/>
    <property type="project" value="UniProtKB-KW"/>
</dbReference>
<evidence type="ECO:0000256" key="3">
    <source>
        <dbReference type="ARBA" id="ARBA00022801"/>
    </source>
</evidence>
<organism evidence="9 10">
    <name type="scientific">Labeo rohita</name>
    <name type="common">Indian major carp</name>
    <name type="synonym">Cyprinus rohita</name>
    <dbReference type="NCBI Taxonomy" id="84645"/>
    <lineage>
        <taxon>Eukaryota</taxon>
        <taxon>Metazoa</taxon>
        <taxon>Chordata</taxon>
        <taxon>Craniata</taxon>
        <taxon>Vertebrata</taxon>
        <taxon>Euteleostomi</taxon>
        <taxon>Actinopterygii</taxon>
        <taxon>Neopterygii</taxon>
        <taxon>Teleostei</taxon>
        <taxon>Ostariophysi</taxon>
        <taxon>Cypriniformes</taxon>
        <taxon>Cyprinidae</taxon>
        <taxon>Labeoninae</taxon>
        <taxon>Labeonini</taxon>
        <taxon>Labeo</taxon>
    </lineage>
</organism>
<accession>A0A498LSK9</accession>
<evidence type="ECO:0000313" key="10">
    <source>
        <dbReference type="Proteomes" id="UP000290572"/>
    </source>
</evidence>
<evidence type="ECO:0000256" key="5">
    <source>
        <dbReference type="ARBA" id="ARBA00023157"/>
    </source>
</evidence>
<name>A0A498LSK9_LABRO</name>
<feature type="domain" description="Peptidase S1" evidence="8">
    <location>
        <begin position="69"/>
        <end position="219"/>
    </location>
</feature>
<keyword evidence="4" id="KW-0720">Serine protease</keyword>
<sequence>MELENLKTNVVSQMPQLLSTMCKLGKWLEAKEQRPQEQLALPATIQDTLEIYPGSGVCVPKNVLWSASHTNSPTTMARMLLLGVFDIEILLKSNLRGGKSKNASPGETKEPLDSKKIDAIMSQISDVLQELMIPVVNFSECNNTYGGTITNNMICAGLLNEGGKGACQGDSGGPMVIRNGSLWIQSGIVSFGKGCAEPKYPCVYTRVSRYQDWIQSKILLNPPGFVEFNSNVKSVPNLLLFPLSLTFSIIPVTFPLYLSS</sequence>
<evidence type="ECO:0000256" key="2">
    <source>
        <dbReference type="ARBA" id="ARBA00022729"/>
    </source>
</evidence>
<keyword evidence="2" id="KW-0732">Signal</keyword>
<proteinExistence type="inferred from homology"/>
<gene>
    <name evidence="9" type="ORF">ROHU_010683</name>
</gene>
<comment type="similarity">
    <text evidence="7">Belongs to the peptidase S1 family. CLIP subfamily.</text>
</comment>
<dbReference type="InterPro" id="IPR033116">
    <property type="entry name" value="TRYPSIN_SER"/>
</dbReference>
<dbReference type="GO" id="GO:0004252">
    <property type="term" value="F:serine-type endopeptidase activity"/>
    <property type="evidence" value="ECO:0007669"/>
    <property type="project" value="InterPro"/>
</dbReference>
<dbReference type="Proteomes" id="UP000290572">
    <property type="component" value="Unassembled WGS sequence"/>
</dbReference>